<dbReference type="InterPro" id="IPR001387">
    <property type="entry name" value="Cro/C1-type_HTH"/>
</dbReference>
<gene>
    <name evidence="3" type="ORF">ACFOSB_09025</name>
</gene>
<dbReference type="InterPro" id="IPR052345">
    <property type="entry name" value="Rad_response_metalloprotease"/>
</dbReference>
<dbReference type="Pfam" id="PF06114">
    <property type="entry name" value="Peptidase_M78"/>
    <property type="match status" value="1"/>
</dbReference>
<comment type="similarity">
    <text evidence="1">Belongs to the short-chain fatty acyl-CoA assimilation regulator (ScfR) family.</text>
</comment>
<dbReference type="CDD" id="cd00093">
    <property type="entry name" value="HTH_XRE"/>
    <property type="match status" value="1"/>
</dbReference>
<dbReference type="SMART" id="SM00530">
    <property type="entry name" value="HTH_XRE"/>
    <property type="match status" value="1"/>
</dbReference>
<evidence type="ECO:0000259" key="2">
    <source>
        <dbReference type="PROSITE" id="PS50943"/>
    </source>
</evidence>
<dbReference type="Gene3D" id="1.10.10.2910">
    <property type="match status" value="1"/>
</dbReference>
<organism evidence="3 4">
    <name type="scientific">Deinococcus rufus</name>
    <dbReference type="NCBI Taxonomy" id="2136097"/>
    <lineage>
        <taxon>Bacteria</taxon>
        <taxon>Thermotogati</taxon>
        <taxon>Deinococcota</taxon>
        <taxon>Deinococci</taxon>
        <taxon>Deinococcales</taxon>
        <taxon>Deinococcaceae</taxon>
        <taxon>Deinococcus</taxon>
    </lineage>
</organism>
<name>A0ABV7Z6G3_9DEIO</name>
<dbReference type="PANTHER" id="PTHR43236">
    <property type="entry name" value="ANTITOXIN HIGA1"/>
    <property type="match status" value="1"/>
</dbReference>
<dbReference type="PROSITE" id="PS50943">
    <property type="entry name" value="HTH_CROC1"/>
    <property type="match status" value="1"/>
</dbReference>
<accession>A0ABV7Z6G3</accession>
<dbReference type="PANTHER" id="PTHR43236:SF1">
    <property type="entry name" value="BLL7220 PROTEIN"/>
    <property type="match status" value="1"/>
</dbReference>
<dbReference type="Gene3D" id="1.10.260.40">
    <property type="entry name" value="lambda repressor-like DNA-binding domains"/>
    <property type="match status" value="1"/>
</dbReference>
<dbReference type="InterPro" id="IPR010982">
    <property type="entry name" value="Lambda_DNA-bd_dom_sf"/>
</dbReference>
<dbReference type="InterPro" id="IPR010359">
    <property type="entry name" value="IrrE_HExxH"/>
</dbReference>
<dbReference type="SUPFAM" id="SSF47413">
    <property type="entry name" value="lambda repressor-like DNA-binding domains"/>
    <property type="match status" value="1"/>
</dbReference>
<dbReference type="RefSeq" id="WP_322474873.1">
    <property type="nucleotide sequence ID" value="NZ_JBHRZG010000009.1"/>
</dbReference>
<protein>
    <submittedName>
        <fullName evidence="3">XRE family transcriptional regulator</fullName>
    </submittedName>
</protein>
<keyword evidence="4" id="KW-1185">Reference proteome</keyword>
<dbReference type="EMBL" id="JBHRZG010000009">
    <property type="protein sequence ID" value="MFC3832997.1"/>
    <property type="molecule type" value="Genomic_DNA"/>
</dbReference>
<proteinExistence type="inferred from homology"/>
<sequence>MDLRELIAGRVTAAREHAGLNQSEAAKALGIDRARLAGMERGERPVDATMLLQLAQVYRTAIVNLLPVSVPNAATEIRFRGVEQGALTAGEAAAIEGFQQFCEHFAQLLSSAGAARPKANLLDLEPGTSRTRRYAVEADADELRHAWNLGGVAPIGSELFDHLEDHGVAVYRRAVSASQLSGASVNHPGLGPVVFVNASDTPPRQVFTAAHELAHLLYHLQTDVGGLFVSRKLDTTADEQLANDFASAFLMPAAGIKLFLSKRGPRDEQVGVADVIALQRHFKVSYAAMLVRLRKLGILRGAHFEDLRAVRPVREAEQLGYAVQRWEWAYAPKLERPQGLPDLFVNLVLTAHAAQTLSPAQAASCLEMTVSRFTELLQEFKRQADSPSFEDELQDAEISVG</sequence>
<evidence type="ECO:0000313" key="3">
    <source>
        <dbReference type="EMBL" id="MFC3832997.1"/>
    </source>
</evidence>
<evidence type="ECO:0000313" key="4">
    <source>
        <dbReference type="Proteomes" id="UP001595803"/>
    </source>
</evidence>
<comment type="caution">
    <text evidence="3">The sequence shown here is derived from an EMBL/GenBank/DDBJ whole genome shotgun (WGS) entry which is preliminary data.</text>
</comment>
<feature type="domain" description="HTH cro/C1-type" evidence="2">
    <location>
        <begin position="11"/>
        <end position="65"/>
    </location>
</feature>
<evidence type="ECO:0000256" key="1">
    <source>
        <dbReference type="ARBA" id="ARBA00007227"/>
    </source>
</evidence>
<dbReference type="Pfam" id="PF01381">
    <property type="entry name" value="HTH_3"/>
    <property type="match status" value="1"/>
</dbReference>
<dbReference type="Proteomes" id="UP001595803">
    <property type="component" value="Unassembled WGS sequence"/>
</dbReference>
<reference evidence="4" key="1">
    <citation type="journal article" date="2019" name="Int. J. Syst. Evol. Microbiol.">
        <title>The Global Catalogue of Microorganisms (GCM) 10K type strain sequencing project: providing services to taxonomists for standard genome sequencing and annotation.</title>
        <authorList>
            <consortium name="The Broad Institute Genomics Platform"/>
            <consortium name="The Broad Institute Genome Sequencing Center for Infectious Disease"/>
            <person name="Wu L."/>
            <person name="Ma J."/>
        </authorList>
    </citation>
    <scope>NUCLEOTIDE SEQUENCE [LARGE SCALE GENOMIC DNA]</scope>
    <source>
        <strain evidence="4">CCTCC AB 2017081</strain>
    </source>
</reference>